<organism evidence="8">
    <name type="scientific">Compsopogon caeruleus</name>
    <dbReference type="NCBI Taxonomy" id="31354"/>
    <lineage>
        <taxon>Eukaryota</taxon>
        <taxon>Rhodophyta</taxon>
        <taxon>Compsopogonophyceae</taxon>
        <taxon>Compsopogonales</taxon>
        <taxon>Compsopogonaceae</taxon>
        <taxon>Compsopogon</taxon>
    </lineage>
</organism>
<evidence type="ECO:0000313" key="8">
    <source>
        <dbReference type="EMBL" id="CAD9229080.1"/>
    </source>
</evidence>
<feature type="transmembrane region" description="Helical" evidence="7">
    <location>
        <begin position="279"/>
        <end position="306"/>
    </location>
</feature>
<feature type="transmembrane region" description="Helical" evidence="7">
    <location>
        <begin position="326"/>
        <end position="349"/>
    </location>
</feature>
<proteinExistence type="inferred from homology"/>
<sequence length="385" mass="42972">MCSTQVWRIKSWETREGGLCCCVRSGIHLEEKKERLVGLITSYTMASSLPIAETLPGNLYAGPNVYGPNLNNPYEVDYAVASLVSFFAAFVVSLLLVLDFRSLRKVLHGFASLFLAGVFCIILLGIYTRDWHSAEVETVTAYAPFDRREVHAKVGLHVGLAGINVTLKGVPEEQIGQIINYNEEFDWATPDRSSFFQGRIGFGRYSNLLNRAFRQGQFTGLPLPIQWVVEYFTFDGDGIRWGRYYRLAGYYTFLLMWLAMGFFILTLLFGVFRLKLGVLFLWCCGVTMISACVLYTILINAMSIPLAVPFVNESGESLLLQPSYGWSYFLVLITGIVVTTSSIVLGLIASAAEVARKISDGEIDTARGFERVIQRCVPLTLSNSL</sequence>
<name>A0A7S1T9D2_9RHOD</name>
<dbReference type="PANTHER" id="PTHR31158">
    <property type="entry name" value="DUAL OXIDASE 2"/>
    <property type="match status" value="1"/>
</dbReference>
<dbReference type="Pfam" id="PF10204">
    <property type="entry name" value="DuoxA"/>
    <property type="match status" value="1"/>
</dbReference>
<dbReference type="GO" id="GO:0015031">
    <property type="term" value="P:protein transport"/>
    <property type="evidence" value="ECO:0007669"/>
    <property type="project" value="InterPro"/>
</dbReference>
<reference evidence="8" key="1">
    <citation type="submission" date="2021-01" db="EMBL/GenBank/DDBJ databases">
        <authorList>
            <person name="Corre E."/>
            <person name="Pelletier E."/>
            <person name="Niang G."/>
            <person name="Scheremetjew M."/>
            <person name="Finn R."/>
            <person name="Kale V."/>
            <person name="Holt S."/>
            <person name="Cochrane G."/>
            <person name="Meng A."/>
            <person name="Brown T."/>
            <person name="Cohen L."/>
        </authorList>
    </citation>
    <scope>NUCLEOTIDE SEQUENCE</scope>
    <source>
        <strain evidence="8">SAG 36.94</strain>
    </source>
</reference>
<evidence type="ECO:0000256" key="2">
    <source>
        <dbReference type="ARBA" id="ARBA00009816"/>
    </source>
</evidence>
<dbReference type="EMBL" id="HBGH01003551">
    <property type="protein sequence ID" value="CAD9229080.1"/>
    <property type="molecule type" value="Transcribed_RNA"/>
</dbReference>
<gene>
    <name evidence="8" type="ORF">CCAE0312_LOCUS1936</name>
</gene>
<evidence type="ECO:0000256" key="6">
    <source>
        <dbReference type="ARBA" id="ARBA00023180"/>
    </source>
</evidence>
<dbReference type="InterPro" id="IPR018469">
    <property type="entry name" value="Dual_oxidase_maturation_fac"/>
</dbReference>
<feature type="transmembrane region" description="Helical" evidence="7">
    <location>
        <begin position="78"/>
        <end position="98"/>
    </location>
</feature>
<keyword evidence="4 7" id="KW-1133">Transmembrane helix</keyword>
<protein>
    <submittedName>
        <fullName evidence="8">Uncharacterized protein</fullName>
    </submittedName>
</protein>
<feature type="transmembrane region" description="Helical" evidence="7">
    <location>
        <begin position="110"/>
        <end position="128"/>
    </location>
</feature>
<evidence type="ECO:0000256" key="3">
    <source>
        <dbReference type="ARBA" id="ARBA00022692"/>
    </source>
</evidence>
<comment type="subcellular location">
    <subcellularLocation>
        <location evidence="1">Membrane</location>
        <topology evidence="1">Multi-pass membrane protein</topology>
    </subcellularLocation>
</comment>
<dbReference type="PANTHER" id="PTHR31158:SF1">
    <property type="entry name" value="DOXA1 FACTOR-RELATED"/>
    <property type="match status" value="1"/>
</dbReference>
<keyword evidence="6" id="KW-0325">Glycoprotein</keyword>
<comment type="similarity">
    <text evidence="2">Belongs to the DUOXA family.</text>
</comment>
<evidence type="ECO:0000256" key="4">
    <source>
        <dbReference type="ARBA" id="ARBA00022989"/>
    </source>
</evidence>
<evidence type="ECO:0000256" key="7">
    <source>
        <dbReference type="SAM" id="Phobius"/>
    </source>
</evidence>
<feature type="transmembrane region" description="Helical" evidence="7">
    <location>
        <begin position="250"/>
        <end position="272"/>
    </location>
</feature>
<evidence type="ECO:0000256" key="1">
    <source>
        <dbReference type="ARBA" id="ARBA00004141"/>
    </source>
</evidence>
<dbReference type="AlphaFoldDB" id="A0A7S1T9D2"/>
<evidence type="ECO:0000256" key="5">
    <source>
        <dbReference type="ARBA" id="ARBA00023136"/>
    </source>
</evidence>
<accession>A0A7S1T9D2</accession>
<keyword evidence="3 7" id="KW-0812">Transmembrane</keyword>
<dbReference type="GO" id="GO:0005789">
    <property type="term" value="C:endoplasmic reticulum membrane"/>
    <property type="evidence" value="ECO:0007669"/>
    <property type="project" value="InterPro"/>
</dbReference>
<keyword evidence="5 7" id="KW-0472">Membrane</keyword>